<dbReference type="Pfam" id="PF00535">
    <property type="entry name" value="Glycos_transf_2"/>
    <property type="match status" value="1"/>
</dbReference>
<dbReference type="RefSeq" id="WP_241550331.1">
    <property type="nucleotide sequence ID" value="NZ_JANCNS010000001.1"/>
</dbReference>
<dbReference type="PANTHER" id="PTHR43685">
    <property type="entry name" value="GLYCOSYLTRANSFERASE"/>
    <property type="match status" value="1"/>
</dbReference>
<feature type="domain" description="Glycosyltransferase 2-like" evidence="2">
    <location>
        <begin position="8"/>
        <end position="150"/>
    </location>
</feature>
<dbReference type="Pfam" id="PF02709">
    <property type="entry name" value="Glyco_transf_7C"/>
    <property type="match status" value="1"/>
</dbReference>
<dbReference type="AlphaFoldDB" id="A0A9X2I980"/>
<accession>A0A9X2I980</accession>
<dbReference type="InterPro" id="IPR029044">
    <property type="entry name" value="Nucleotide-diphossugar_trans"/>
</dbReference>
<evidence type="ECO:0000256" key="1">
    <source>
        <dbReference type="ARBA" id="ARBA00022679"/>
    </source>
</evidence>
<keyword evidence="5" id="KW-1185">Reference proteome</keyword>
<dbReference type="GO" id="GO:0016740">
    <property type="term" value="F:transferase activity"/>
    <property type="evidence" value="ECO:0007669"/>
    <property type="project" value="UniProtKB-KW"/>
</dbReference>
<dbReference type="EMBL" id="JANCNS010000001">
    <property type="protein sequence ID" value="MCP9198318.1"/>
    <property type="molecule type" value="Genomic_DNA"/>
</dbReference>
<dbReference type="InterPro" id="IPR001173">
    <property type="entry name" value="Glyco_trans_2-like"/>
</dbReference>
<proteinExistence type="predicted"/>
<reference evidence="4" key="1">
    <citation type="submission" date="2022-07" db="EMBL/GenBank/DDBJ databases">
        <title>Gramela sediminis sp. nov., isolated from deep-sea sediment of the Indian Ocean.</title>
        <authorList>
            <person name="Shi H."/>
        </authorList>
    </citation>
    <scope>NUCLEOTIDE SEQUENCE</scope>
    <source>
        <strain evidence="4">GC03-9</strain>
    </source>
</reference>
<dbReference type="Proteomes" id="UP001155280">
    <property type="component" value="Unassembled WGS sequence"/>
</dbReference>
<feature type="domain" description="Galactosyltransferase C-terminal" evidence="3">
    <location>
        <begin position="152"/>
        <end position="199"/>
    </location>
</feature>
<name>A0A9X2I980_9FLAO</name>
<evidence type="ECO:0000313" key="5">
    <source>
        <dbReference type="Proteomes" id="UP001155280"/>
    </source>
</evidence>
<protein>
    <submittedName>
        <fullName evidence="4">Glycosyltransferase family 2 protein</fullName>
    </submittedName>
</protein>
<gene>
    <name evidence="4" type="ORF">MKO06_00250</name>
</gene>
<dbReference type="InterPro" id="IPR027791">
    <property type="entry name" value="Galactosyl_T_C"/>
</dbReference>
<dbReference type="Gene3D" id="3.90.550.10">
    <property type="entry name" value="Spore Coat Polysaccharide Biosynthesis Protein SpsA, Chain A"/>
    <property type="match status" value="1"/>
</dbReference>
<evidence type="ECO:0000259" key="3">
    <source>
        <dbReference type="Pfam" id="PF02709"/>
    </source>
</evidence>
<dbReference type="CDD" id="cd00761">
    <property type="entry name" value="Glyco_tranf_GTA_type"/>
    <property type="match status" value="1"/>
</dbReference>
<evidence type="ECO:0000259" key="2">
    <source>
        <dbReference type="Pfam" id="PF00535"/>
    </source>
</evidence>
<dbReference type="SUPFAM" id="SSF53448">
    <property type="entry name" value="Nucleotide-diphospho-sugar transferases"/>
    <property type="match status" value="1"/>
</dbReference>
<comment type="caution">
    <text evidence="4">The sequence shown here is derived from an EMBL/GenBank/DDBJ whole genome shotgun (WGS) entry which is preliminary data.</text>
</comment>
<organism evidence="4 5">
    <name type="scientific">Christiangramia oceanisediminis</name>
    <dbReference type="NCBI Taxonomy" id="2920386"/>
    <lineage>
        <taxon>Bacteria</taxon>
        <taxon>Pseudomonadati</taxon>
        <taxon>Bacteroidota</taxon>
        <taxon>Flavobacteriia</taxon>
        <taxon>Flavobacteriales</taxon>
        <taxon>Flavobacteriaceae</taxon>
        <taxon>Christiangramia</taxon>
    </lineage>
</organism>
<keyword evidence="1" id="KW-0808">Transferase</keyword>
<evidence type="ECO:0000313" key="4">
    <source>
        <dbReference type="EMBL" id="MCP9198318.1"/>
    </source>
</evidence>
<sequence length="279" mass="32613">MKPLPLISIIVPCYNQGVYLDECLRSVIEQNYTNWECIIINDGSSDETEEIAAKWISLDDRFIYLCQNNRGVSAARNTGIFKARGTYILPLDADDKISVDYLELAIAEFTRSSNLKVITSYAKKFGKINSFWELENFSLQQLAKQNIIFSSSLFKKEDWEKIGGYDENLSLGLEDWEFWISLLKYGGNVYRIEKVCFFYRIKANSRNMDLSSDDFSSIHKYISVKHADFFVKYLGSFHELHYKLNKLENEYISKLQNKKYILDLFCKNFFGFTLFGRIK</sequence>
<dbReference type="InterPro" id="IPR050834">
    <property type="entry name" value="Glycosyltransf_2"/>
</dbReference>
<dbReference type="PANTHER" id="PTHR43685:SF2">
    <property type="entry name" value="GLYCOSYLTRANSFERASE 2-LIKE DOMAIN-CONTAINING PROTEIN"/>
    <property type="match status" value="1"/>
</dbReference>